<protein>
    <submittedName>
        <fullName evidence="2">Aminoglycoside phosphotransferase family protein</fullName>
    </submittedName>
</protein>
<evidence type="ECO:0000313" key="3">
    <source>
        <dbReference type="Proteomes" id="UP000603141"/>
    </source>
</evidence>
<dbReference type="AlphaFoldDB" id="A0A934S2M7"/>
<dbReference type="Pfam" id="PF01636">
    <property type="entry name" value="APH"/>
    <property type="match status" value="1"/>
</dbReference>
<feature type="domain" description="Aminoglycoside phosphotransferase" evidence="1">
    <location>
        <begin position="37"/>
        <end position="276"/>
    </location>
</feature>
<dbReference type="Proteomes" id="UP000603141">
    <property type="component" value="Unassembled WGS sequence"/>
</dbReference>
<comment type="caution">
    <text evidence="2">The sequence shown here is derived from an EMBL/GenBank/DDBJ whole genome shotgun (WGS) entry which is preliminary data.</text>
</comment>
<dbReference type="PANTHER" id="PTHR21064">
    <property type="entry name" value="AMINOGLYCOSIDE PHOSPHOTRANSFERASE DOMAIN-CONTAINING PROTEIN-RELATED"/>
    <property type="match status" value="1"/>
</dbReference>
<evidence type="ECO:0000313" key="2">
    <source>
        <dbReference type="EMBL" id="MBK1881207.1"/>
    </source>
</evidence>
<dbReference type="InterPro" id="IPR002575">
    <property type="entry name" value="Aminoglycoside_PTrfase"/>
</dbReference>
<dbReference type="InterPro" id="IPR011009">
    <property type="entry name" value="Kinase-like_dom_sf"/>
</dbReference>
<evidence type="ECO:0000259" key="1">
    <source>
        <dbReference type="Pfam" id="PF01636"/>
    </source>
</evidence>
<dbReference type="EMBL" id="JAENIJ010000002">
    <property type="protein sequence ID" value="MBK1881207.1"/>
    <property type="molecule type" value="Genomic_DNA"/>
</dbReference>
<sequence length="385" mass="43290">MPPYTASVRPAPAEIQKLVAEIGNQFAIQGTFLFGEEIDSGHINSTYRATYLQPDGSHYRYIFQAINRYVFKDPYAVMRNVERVTRHINAKVMRKKHDLAGQTLNLYPARTGGSWVEDESGTVWRCYNNIEGCVTFDVVENTAQAFQAAHAFGAFQDLVSDLDPTLIQETIPDFHHTRKRFETLLATAKQDPLGRLAGARREFDFVHDRESITGKLIDLTAQGAIPIRIAHNDTKINNVMIDTETHEAVCVIDLDTVMPGLALHDFGDLVRTATSPAAEDGTDLSKVEMRMPVFEALVDGYLGTAGSFLNETEIEHLAFSGKLIALELGMRFLTDHLEGDTYFKIQRPGQNLDRCRTQLMLAAKIEEQESRMMDYVWKKAKRSGV</sequence>
<proteinExistence type="predicted"/>
<accession>A0A934S2M7</accession>
<reference evidence="2" key="1">
    <citation type="submission" date="2021-01" db="EMBL/GenBank/DDBJ databases">
        <title>Modified the classification status of verrucomicrobia.</title>
        <authorList>
            <person name="Feng X."/>
        </authorList>
    </citation>
    <scope>NUCLEOTIDE SEQUENCE</scope>
    <source>
        <strain evidence="2">KCTC 22041</strain>
    </source>
</reference>
<dbReference type="Gene3D" id="3.90.1200.10">
    <property type="match status" value="1"/>
</dbReference>
<dbReference type="PANTHER" id="PTHR21064:SF5">
    <property type="entry name" value="SLR1880 PROTEIN"/>
    <property type="match status" value="1"/>
</dbReference>
<keyword evidence="3" id="KW-1185">Reference proteome</keyword>
<name>A0A934S2M7_9BACT</name>
<organism evidence="2 3">
    <name type="scientific">Luteolibacter pohnpeiensis</name>
    <dbReference type="NCBI Taxonomy" id="454153"/>
    <lineage>
        <taxon>Bacteria</taxon>
        <taxon>Pseudomonadati</taxon>
        <taxon>Verrucomicrobiota</taxon>
        <taxon>Verrucomicrobiia</taxon>
        <taxon>Verrucomicrobiales</taxon>
        <taxon>Verrucomicrobiaceae</taxon>
        <taxon>Luteolibacter</taxon>
    </lineage>
</organism>
<dbReference type="RefSeq" id="WP_200267153.1">
    <property type="nucleotide sequence ID" value="NZ_JAENIJ010000002.1"/>
</dbReference>
<dbReference type="SUPFAM" id="SSF56112">
    <property type="entry name" value="Protein kinase-like (PK-like)"/>
    <property type="match status" value="1"/>
</dbReference>
<dbReference type="InterPro" id="IPR050249">
    <property type="entry name" value="Pseudomonas-type_ThrB"/>
</dbReference>
<gene>
    <name evidence="2" type="ORF">JIN85_02205</name>
</gene>